<accession>A0AAD4W1Z2</accession>
<dbReference type="PANTHER" id="PTHR48449">
    <property type="entry name" value="DUF1985 DOMAIN-CONTAINING PROTEIN"/>
    <property type="match status" value="1"/>
</dbReference>
<evidence type="ECO:0000259" key="2">
    <source>
        <dbReference type="Pfam" id="PF09331"/>
    </source>
</evidence>
<comment type="caution">
    <text evidence="3">The sequence shown here is derived from an EMBL/GenBank/DDBJ whole genome shotgun (WGS) entry which is preliminary data.</text>
</comment>
<keyword evidence="4" id="KW-1185">Reference proteome</keyword>
<feature type="region of interest" description="Disordered" evidence="1">
    <location>
        <begin position="218"/>
        <end position="246"/>
    </location>
</feature>
<sequence length="491" mass="55694">MGSNVELVWPESEAYSSRVNNCSHANSSPAAIRAKLSAEQLEQFKTSCFGHLLNIDKIQFSGQIVHGVVLHRVAGQGVKDLDELSFLIGCDVAQFTRQDFCLITGLRFGKVPEVSGGESDEIRFQKRYFIDEGITCNALEEAFLRCTEEDDIYKLALVYFAELVVLGRDKHLNINLNYLTLVEDLDAFNRYPWGSVSFDKTQDSLFSAPTKYVKSFENEEGRGKGKSMVTGTSRRNEKGKKDKHGEAQMGGWSFKGFMYAFQIWVYELIPRMADLNYCKSVQLRALCPSEEEVRQPYLSWPQDRPAVVSAESIPSSCADLDELNKVVSLLRSELFQVKREKDVLELKVIRMEKILDHCLGPQFEQEVRRDLALLKERTNRCVISHLFKGSEEMDDIQWDEGPSNRNEGEEKEDEGIEGGEGPSNRNEGEEKEEEGIERGEVQGKPSEVEEAQRKRSEGEQVKIKSSKGEEAQRKSSEGEEVKRRGTAKKKQ</sequence>
<dbReference type="EMBL" id="JAJFAZ020000004">
    <property type="protein sequence ID" value="KAI5334858.1"/>
    <property type="molecule type" value="Genomic_DNA"/>
</dbReference>
<evidence type="ECO:0000313" key="4">
    <source>
        <dbReference type="Proteomes" id="UP001054821"/>
    </source>
</evidence>
<dbReference type="PANTHER" id="PTHR48449:SF1">
    <property type="entry name" value="DUF1985 DOMAIN-CONTAINING PROTEIN"/>
    <property type="match status" value="1"/>
</dbReference>
<reference evidence="3 4" key="1">
    <citation type="journal article" date="2022" name="G3 (Bethesda)">
        <title>Whole-genome sequence and methylome profiling of the almond [Prunus dulcis (Mill.) D.A. Webb] cultivar 'Nonpareil'.</title>
        <authorList>
            <person name="D'Amico-Willman K.M."/>
            <person name="Ouma W.Z."/>
            <person name="Meulia T."/>
            <person name="Sideli G.M."/>
            <person name="Gradziel T.M."/>
            <person name="Fresnedo-Ramirez J."/>
        </authorList>
    </citation>
    <scope>NUCLEOTIDE SEQUENCE [LARGE SCALE GENOMIC DNA]</scope>
    <source>
        <strain evidence="3">Clone GOH B32 T37-40</strain>
    </source>
</reference>
<dbReference type="Pfam" id="PF09331">
    <property type="entry name" value="DUF1985"/>
    <property type="match status" value="1"/>
</dbReference>
<organism evidence="3 4">
    <name type="scientific">Prunus dulcis</name>
    <name type="common">Almond</name>
    <name type="synonym">Amygdalus dulcis</name>
    <dbReference type="NCBI Taxonomy" id="3755"/>
    <lineage>
        <taxon>Eukaryota</taxon>
        <taxon>Viridiplantae</taxon>
        <taxon>Streptophyta</taxon>
        <taxon>Embryophyta</taxon>
        <taxon>Tracheophyta</taxon>
        <taxon>Spermatophyta</taxon>
        <taxon>Magnoliopsida</taxon>
        <taxon>eudicotyledons</taxon>
        <taxon>Gunneridae</taxon>
        <taxon>Pentapetalae</taxon>
        <taxon>rosids</taxon>
        <taxon>fabids</taxon>
        <taxon>Rosales</taxon>
        <taxon>Rosaceae</taxon>
        <taxon>Amygdaloideae</taxon>
        <taxon>Amygdaleae</taxon>
        <taxon>Prunus</taxon>
    </lineage>
</organism>
<feature type="domain" description="DUF1985" evidence="2">
    <location>
        <begin position="78"/>
        <end position="202"/>
    </location>
</feature>
<feature type="region of interest" description="Disordered" evidence="1">
    <location>
        <begin position="393"/>
        <end position="491"/>
    </location>
</feature>
<dbReference type="InterPro" id="IPR015410">
    <property type="entry name" value="DUF1985"/>
</dbReference>
<name>A0AAD4W1Z2_PRUDU</name>
<gene>
    <name evidence="3" type="ORF">L3X38_024991</name>
</gene>
<evidence type="ECO:0000256" key="1">
    <source>
        <dbReference type="SAM" id="MobiDB-lite"/>
    </source>
</evidence>
<feature type="compositionally biased region" description="Basic and acidic residues" evidence="1">
    <location>
        <begin position="436"/>
        <end position="483"/>
    </location>
</feature>
<feature type="compositionally biased region" description="Basic and acidic residues" evidence="1">
    <location>
        <begin position="234"/>
        <end position="246"/>
    </location>
</feature>
<evidence type="ECO:0000313" key="3">
    <source>
        <dbReference type="EMBL" id="KAI5334858.1"/>
    </source>
</evidence>
<dbReference type="Proteomes" id="UP001054821">
    <property type="component" value="Chromosome 4"/>
</dbReference>
<proteinExistence type="predicted"/>
<dbReference type="AlphaFoldDB" id="A0AAD4W1Z2"/>
<protein>
    <recommendedName>
        <fullName evidence="2">DUF1985 domain-containing protein</fullName>
    </recommendedName>
</protein>